<dbReference type="KEGG" id="vte:BHY08_04345"/>
<protein>
    <recommendedName>
        <fullName evidence="3 5">acylphosphatase</fullName>
        <ecNumber evidence="2 5">3.6.1.7</ecNumber>
    </recommendedName>
</protein>
<dbReference type="EMBL" id="CP017267">
    <property type="protein sequence ID" value="APB31128.1"/>
    <property type="molecule type" value="Genomic_DNA"/>
</dbReference>
<gene>
    <name evidence="8" type="ORF">BHY08_04345</name>
</gene>
<dbReference type="Gene3D" id="3.30.70.100">
    <property type="match status" value="1"/>
</dbReference>
<evidence type="ECO:0000256" key="1">
    <source>
        <dbReference type="ARBA" id="ARBA00005614"/>
    </source>
</evidence>
<dbReference type="GO" id="GO:0003998">
    <property type="term" value="F:acylphosphatase activity"/>
    <property type="evidence" value="ECO:0007669"/>
    <property type="project" value="UniProtKB-EC"/>
</dbReference>
<dbReference type="AlphaFoldDB" id="A0A1J0A5B7"/>
<dbReference type="InterPro" id="IPR020456">
    <property type="entry name" value="Acylphosphatase"/>
</dbReference>
<dbReference type="PROSITE" id="PS51160">
    <property type="entry name" value="ACYLPHOSPHATASE_3"/>
    <property type="match status" value="1"/>
</dbReference>
<comment type="similarity">
    <text evidence="1 6">Belongs to the acylphosphatase family.</text>
</comment>
<dbReference type="SUPFAM" id="SSF54975">
    <property type="entry name" value="Acylphosphatase/BLUF domain-like"/>
    <property type="match status" value="1"/>
</dbReference>
<evidence type="ECO:0000256" key="3">
    <source>
        <dbReference type="ARBA" id="ARBA00015991"/>
    </source>
</evidence>
<dbReference type="InterPro" id="IPR017968">
    <property type="entry name" value="Acylphosphatase_CS"/>
</dbReference>
<evidence type="ECO:0000256" key="5">
    <source>
        <dbReference type="PROSITE-ProRule" id="PRU00520"/>
    </source>
</evidence>
<dbReference type="InterPro" id="IPR036046">
    <property type="entry name" value="Acylphosphatase-like_dom_sf"/>
</dbReference>
<dbReference type="Pfam" id="PF00708">
    <property type="entry name" value="Acylphosphatase"/>
    <property type="match status" value="1"/>
</dbReference>
<sequence length="91" mass="10190">MKISMTVYGRVQGVAFRYMTKIVADELGVHGIVKNLDDGGVYIEANGDKLAVQQFIEEVKKSPAPMGNVTNYSIDFNPTFTEHKRFNVVYS</sequence>
<organism evidence="8 9">
    <name type="scientific">Vagococcus teuberi</name>
    <dbReference type="NCBI Taxonomy" id="519472"/>
    <lineage>
        <taxon>Bacteria</taxon>
        <taxon>Bacillati</taxon>
        <taxon>Bacillota</taxon>
        <taxon>Bacilli</taxon>
        <taxon>Lactobacillales</taxon>
        <taxon>Enterococcaceae</taxon>
        <taxon>Vagococcus</taxon>
    </lineage>
</organism>
<keyword evidence="5" id="KW-0378">Hydrolase</keyword>
<dbReference type="OrthoDB" id="9808093at2"/>
<comment type="catalytic activity">
    <reaction evidence="4 5">
        <text>an acyl phosphate + H2O = a carboxylate + phosphate + H(+)</text>
        <dbReference type="Rhea" id="RHEA:14965"/>
        <dbReference type="ChEBI" id="CHEBI:15377"/>
        <dbReference type="ChEBI" id="CHEBI:15378"/>
        <dbReference type="ChEBI" id="CHEBI:29067"/>
        <dbReference type="ChEBI" id="CHEBI:43474"/>
        <dbReference type="ChEBI" id="CHEBI:59918"/>
        <dbReference type="EC" id="3.6.1.7"/>
    </reaction>
</comment>
<dbReference type="PROSITE" id="PS00150">
    <property type="entry name" value="ACYLPHOSPHATASE_1"/>
    <property type="match status" value="1"/>
</dbReference>
<accession>A0A1J0A5B7</accession>
<name>A0A1J0A5B7_9ENTE</name>
<proteinExistence type="inferred from homology"/>
<dbReference type="PANTHER" id="PTHR47268:SF4">
    <property type="entry name" value="ACYLPHOSPHATASE"/>
    <property type="match status" value="1"/>
</dbReference>
<feature type="active site" evidence="5">
    <location>
        <position position="35"/>
    </location>
</feature>
<dbReference type="Proteomes" id="UP000191200">
    <property type="component" value="Chromosome"/>
</dbReference>
<dbReference type="STRING" id="519472.BHY08_04345"/>
<evidence type="ECO:0000256" key="6">
    <source>
        <dbReference type="RuleBase" id="RU004168"/>
    </source>
</evidence>
<evidence type="ECO:0000256" key="2">
    <source>
        <dbReference type="ARBA" id="ARBA00012150"/>
    </source>
</evidence>
<dbReference type="InterPro" id="IPR001792">
    <property type="entry name" value="Acylphosphatase-like_dom"/>
</dbReference>
<feature type="domain" description="Acylphosphatase-like" evidence="7">
    <location>
        <begin position="2"/>
        <end position="90"/>
    </location>
</feature>
<dbReference type="EC" id="3.6.1.7" evidence="2 5"/>
<keyword evidence="9" id="KW-1185">Reference proteome</keyword>
<reference evidence="8 9" key="1">
    <citation type="submission" date="2016-09" db="EMBL/GenBank/DDBJ databases">
        <title>Vagococcus teuberi sp. nov., isolated from the Malian artisanal sour milk fene.</title>
        <authorList>
            <person name="Wullschleger S."/>
            <person name="Seifert C."/>
            <person name="Baumgartner S."/>
            <person name="Lacroix C."/>
            <person name="Bonfoh B."/>
            <person name="Stevens M.J."/>
            <person name="Meile L."/>
        </authorList>
    </citation>
    <scope>NUCLEOTIDE SEQUENCE [LARGE SCALE GENOMIC DNA]</scope>
    <source>
        <strain evidence="8 9">DSM 21459</strain>
    </source>
</reference>
<dbReference type="PANTHER" id="PTHR47268">
    <property type="entry name" value="ACYLPHOSPHATASE"/>
    <property type="match status" value="1"/>
</dbReference>
<dbReference type="RefSeq" id="WP_071456713.1">
    <property type="nucleotide sequence ID" value="NZ_CABJEN010000001.1"/>
</dbReference>
<evidence type="ECO:0000313" key="8">
    <source>
        <dbReference type="EMBL" id="APB31128.1"/>
    </source>
</evidence>
<evidence type="ECO:0000256" key="4">
    <source>
        <dbReference type="ARBA" id="ARBA00047645"/>
    </source>
</evidence>
<evidence type="ECO:0000259" key="7">
    <source>
        <dbReference type="PROSITE" id="PS51160"/>
    </source>
</evidence>
<evidence type="ECO:0000313" key="9">
    <source>
        <dbReference type="Proteomes" id="UP000191200"/>
    </source>
</evidence>
<feature type="active site" evidence="5">
    <location>
        <position position="17"/>
    </location>
</feature>